<dbReference type="Gene3D" id="3.90.550.10">
    <property type="entry name" value="Spore Coat Polysaccharide Biosynthesis Protein SpsA, Chain A"/>
    <property type="match status" value="1"/>
</dbReference>
<evidence type="ECO:0000313" key="4">
    <source>
        <dbReference type="EMBL" id="TDB66086.1"/>
    </source>
</evidence>
<dbReference type="OrthoDB" id="9806837at2"/>
<keyword evidence="5" id="KW-1185">Reference proteome</keyword>
<dbReference type="PANTHER" id="PTHR32125">
    <property type="entry name" value="2-C-METHYL-D-ERYTHRITOL 4-PHOSPHATE CYTIDYLYLTRANSFERASE, CHLOROPLASTIC"/>
    <property type="match status" value="1"/>
</dbReference>
<name>A0A4R4KGP7_9BACT</name>
<evidence type="ECO:0000256" key="2">
    <source>
        <dbReference type="ARBA" id="ARBA00022695"/>
    </source>
</evidence>
<feature type="site" description="Transition state stabilizer" evidence="3">
    <location>
        <position position="15"/>
    </location>
</feature>
<dbReference type="NCBIfam" id="TIGR00453">
    <property type="entry name" value="ispD"/>
    <property type="match status" value="1"/>
</dbReference>
<keyword evidence="3" id="KW-0414">Isoprene biosynthesis</keyword>
<dbReference type="EMBL" id="SMJU01000005">
    <property type="protein sequence ID" value="TDB66086.1"/>
    <property type="molecule type" value="Genomic_DNA"/>
</dbReference>
<dbReference type="SUPFAM" id="SSF53448">
    <property type="entry name" value="Nucleotide-diphospho-sugar transferases"/>
    <property type="match status" value="1"/>
</dbReference>
<accession>A0A4R4KGP7</accession>
<dbReference type="EC" id="2.7.7.60" evidence="3"/>
<dbReference type="Pfam" id="PF01128">
    <property type="entry name" value="IspD"/>
    <property type="match status" value="1"/>
</dbReference>
<keyword evidence="1 3" id="KW-0808">Transferase</keyword>
<comment type="function">
    <text evidence="3">Catalyzes the formation of 4-diphosphocytidyl-2-C-methyl-D-erythritol from CTP and 2-C-methyl-D-erythritol 4-phosphate (MEP).</text>
</comment>
<dbReference type="InterPro" id="IPR034683">
    <property type="entry name" value="IspD/TarI"/>
</dbReference>
<evidence type="ECO:0000256" key="1">
    <source>
        <dbReference type="ARBA" id="ARBA00022679"/>
    </source>
</evidence>
<dbReference type="InterPro" id="IPR029044">
    <property type="entry name" value="Nucleotide-diphossugar_trans"/>
</dbReference>
<dbReference type="InterPro" id="IPR050088">
    <property type="entry name" value="IspD/TarI_cytidylyltransf_bact"/>
</dbReference>
<dbReference type="NCBIfam" id="NF001186">
    <property type="entry name" value="PRK00155.2-3"/>
    <property type="match status" value="1"/>
</dbReference>
<feature type="site" description="Transition state stabilizer" evidence="3">
    <location>
        <position position="22"/>
    </location>
</feature>
<dbReference type="HAMAP" id="MF_00108">
    <property type="entry name" value="IspD"/>
    <property type="match status" value="1"/>
</dbReference>
<dbReference type="CDD" id="cd02516">
    <property type="entry name" value="CDP-ME_synthetase"/>
    <property type="match status" value="1"/>
</dbReference>
<comment type="pathway">
    <text evidence="3">Isoprenoid biosynthesis; isopentenyl diphosphate biosynthesis via DXP pathway; isopentenyl diphosphate from 1-deoxy-D-xylulose 5-phosphate: step 2/6.</text>
</comment>
<proteinExistence type="inferred from homology"/>
<dbReference type="RefSeq" id="WP_132117103.1">
    <property type="nucleotide sequence ID" value="NZ_SMJU01000005.1"/>
</dbReference>
<dbReference type="AlphaFoldDB" id="A0A4R4KGP7"/>
<comment type="catalytic activity">
    <reaction evidence="3">
        <text>2-C-methyl-D-erythritol 4-phosphate + CTP + H(+) = 4-CDP-2-C-methyl-D-erythritol + diphosphate</text>
        <dbReference type="Rhea" id="RHEA:13429"/>
        <dbReference type="ChEBI" id="CHEBI:15378"/>
        <dbReference type="ChEBI" id="CHEBI:33019"/>
        <dbReference type="ChEBI" id="CHEBI:37563"/>
        <dbReference type="ChEBI" id="CHEBI:57823"/>
        <dbReference type="ChEBI" id="CHEBI:58262"/>
        <dbReference type="EC" id="2.7.7.60"/>
    </reaction>
</comment>
<dbReference type="Proteomes" id="UP000295706">
    <property type="component" value="Unassembled WGS sequence"/>
</dbReference>
<dbReference type="FunFam" id="3.90.550.10:FF:000003">
    <property type="entry name" value="2-C-methyl-D-erythritol 4-phosphate cytidylyltransferase"/>
    <property type="match status" value="1"/>
</dbReference>
<protein>
    <recommendedName>
        <fullName evidence="3">2-C-methyl-D-erythritol 4-phosphate cytidylyltransferase</fullName>
        <ecNumber evidence="3">2.7.7.60</ecNumber>
    </recommendedName>
    <alternativeName>
        <fullName evidence="3">4-diphosphocytidyl-2C-methyl-D-erythritol synthase</fullName>
    </alternativeName>
    <alternativeName>
        <fullName evidence="3">MEP cytidylyltransferase</fullName>
        <shortName evidence="3">MCT</shortName>
    </alternativeName>
</protein>
<keyword evidence="2 3" id="KW-0548">Nucleotidyltransferase</keyword>
<evidence type="ECO:0000313" key="5">
    <source>
        <dbReference type="Proteomes" id="UP000295706"/>
    </source>
</evidence>
<organism evidence="4 5">
    <name type="scientific">Arundinibacter roseus</name>
    <dbReference type="NCBI Taxonomy" id="2070510"/>
    <lineage>
        <taxon>Bacteria</taxon>
        <taxon>Pseudomonadati</taxon>
        <taxon>Bacteroidota</taxon>
        <taxon>Cytophagia</taxon>
        <taxon>Cytophagales</taxon>
        <taxon>Spirosomataceae</taxon>
        <taxon>Arundinibacter</taxon>
    </lineage>
</organism>
<comment type="similarity">
    <text evidence="3">Belongs to the IspD/TarI cytidylyltransferase family. IspD subfamily.</text>
</comment>
<reference evidence="4 5" key="1">
    <citation type="submission" date="2019-02" db="EMBL/GenBank/DDBJ databases">
        <title>Arundinibacter roseus gen. nov., sp. nov., a new member of the family Cytophagaceae.</title>
        <authorList>
            <person name="Szuroczki S."/>
            <person name="Khayer B."/>
            <person name="Sproer C."/>
            <person name="Toumi M."/>
            <person name="Szabo A."/>
            <person name="Felfoldi T."/>
            <person name="Schumann P."/>
            <person name="Toth E."/>
        </authorList>
    </citation>
    <scope>NUCLEOTIDE SEQUENCE [LARGE SCALE GENOMIC DNA]</scope>
    <source>
        <strain evidence="4 5">DMA-k-7a</strain>
    </source>
</reference>
<feature type="site" description="Positions MEP for the nucleophilic attack" evidence="3">
    <location>
        <position position="153"/>
    </location>
</feature>
<dbReference type="InterPro" id="IPR001228">
    <property type="entry name" value="IspD"/>
</dbReference>
<feature type="site" description="Positions MEP for the nucleophilic attack" evidence="3">
    <location>
        <position position="207"/>
    </location>
</feature>
<dbReference type="GO" id="GO:0019288">
    <property type="term" value="P:isopentenyl diphosphate biosynthetic process, methylerythritol 4-phosphate pathway"/>
    <property type="evidence" value="ECO:0007669"/>
    <property type="project" value="UniProtKB-UniRule"/>
</dbReference>
<dbReference type="UniPathway" id="UPA00056">
    <property type="reaction ID" value="UER00093"/>
</dbReference>
<dbReference type="GO" id="GO:0050518">
    <property type="term" value="F:2-C-methyl-D-erythritol 4-phosphate cytidylyltransferase activity"/>
    <property type="evidence" value="ECO:0007669"/>
    <property type="project" value="UniProtKB-UniRule"/>
</dbReference>
<gene>
    <name evidence="3" type="primary">ispD</name>
    <name evidence="4" type="ORF">EZE20_08705</name>
</gene>
<dbReference type="PANTHER" id="PTHR32125:SF4">
    <property type="entry name" value="2-C-METHYL-D-ERYTHRITOL 4-PHOSPHATE CYTIDYLYLTRANSFERASE, CHLOROPLASTIC"/>
    <property type="match status" value="1"/>
</dbReference>
<comment type="caution">
    <text evidence="4">The sequence shown here is derived from an EMBL/GenBank/DDBJ whole genome shotgun (WGS) entry which is preliminary data.</text>
</comment>
<evidence type="ECO:0000256" key="3">
    <source>
        <dbReference type="HAMAP-Rule" id="MF_00108"/>
    </source>
</evidence>
<sequence length="223" mass="24813">MQEFAIIVAGGSGSRMKSELPKQFLPIGGLPVLMHTLRTFRAYSPTLSIRLVLPSVQFDLWHSLCETFHFDETYELIAGGETRFHSVQNGLASIQAPTGVVAVHDGVRPFVTPQIIANSFQQAAALGTAVTCVTLKDSIRQILPNEKNQAVERTAYRLIQTPQTFRLNWMREAFQTGFLPHFTDCASVLETAGFSIQLIEGAYENIKITTPEDLIWAEAFLKK</sequence>